<dbReference type="Gene3D" id="3.30.460.10">
    <property type="entry name" value="Beta Polymerase, domain 2"/>
    <property type="match status" value="1"/>
</dbReference>
<organism evidence="12 13">
    <name type="scientific">Geothrix oryzae</name>
    <dbReference type="NCBI Taxonomy" id="2927975"/>
    <lineage>
        <taxon>Bacteria</taxon>
        <taxon>Pseudomonadati</taxon>
        <taxon>Acidobacteriota</taxon>
        <taxon>Holophagae</taxon>
        <taxon>Holophagales</taxon>
        <taxon>Holophagaceae</taxon>
        <taxon>Geothrix</taxon>
    </lineage>
</organism>
<keyword evidence="7" id="KW-0460">Magnesium</keyword>
<evidence type="ECO:0000256" key="4">
    <source>
        <dbReference type="ARBA" id="ARBA00022695"/>
    </source>
</evidence>
<evidence type="ECO:0000313" key="12">
    <source>
        <dbReference type="EMBL" id="BDU69186.1"/>
    </source>
</evidence>
<keyword evidence="13" id="KW-1185">Reference proteome</keyword>
<keyword evidence="2 8" id="KW-0808">Transferase</keyword>
<dbReference type="InterPro" id="IPR002646">
    <property type="entry name" value="PolA_pol_head_dom"/>
</dbReference>
<keyword evidence="5" id="KW-0479">Metal-binding</keyword>
<accession>A0ABM8DQA8</accession>
<evidence type="ECO:0000259" key="10">
    <source>
        <dbReference type="Pfam" id="PF01966"/>
    </source>
</evidence>
<evidence type="ECO:0000313" key="13">
    <source>
        <dbReference type="Proteomes" id="UP001242010"/>
    </source>
</evidence>
<dbReference type="InterPro" id="IPR032828">
    <property type="entry name" value="PolyA_RNA-bd"/>
</dbReference>
<keyword evidence="4" id="KW-0548">Nucleotidyltransferase</keyword>
<dbReference type="Gene3D" id="1.10.3090.10">
    <property type="entry name" value="cca-adding enzyme, domain 2"/>
    <property type="match status" value="1"/>
</dbReference>
<dbReference type="Proteomes" id="UP001242010">
    <property type="component" value="Chromosome"/>
</dbReference>
<dbReference type="PANTHER" id="PTHR46173">
    <property type="entry name" value="CCA TRNA NUCLEOTIDYLTRANSFERASE 1, MITOCHONDRIAL"/>
    <property type="match status" value="1"/>
</dbReference>
<evidence type="ECO:0000256" key="5">
    <source>
        <dbReference type="ARBA" id="ARBA00022723"/>
    </source>
</evidence>
<comment type="similarity">
    <text evidence="8">Belongs to the tRNA nucleotidyltransferase/poly(A) polymerase family.</text>
</comment>
<name>A0ABM8DQA8_9BACT</name>
<proteinExistence type="inferred from homology"/>
<dbReference type="InterPro" id="IPR006674">
    <property type="entry name" value="HD_domain"/>
</dbReference>
<dbReference type="SUPFAM" id="SSF81891">
    <property type="entry name" value="Poly A polymerase C-terminal region-like"/>
    <property type="match status" value="1"/>
</dbReference>
<keyword evidence="8" id="KW-0694">RNA-binding</keyword>
<keyword evidence="6" id="KW-0547">Nucleotide-binding</keyword>
<dbReference type="Pfam" id="PF01743">
    <property type="entry name" value="PolyA_pol"/>
    <property type="match status" value="1"/>
</dbReference>
<dbReference type="Pfam" id="PF01966">
    <property type="entry name" value="HD"/>
    <property type="match status" value="1"/>
</dbReference>
<dbReference type="InterPro" id="IPR006675">
    <property type="entry name" value="HDIG_dom"/>
</dbReference>
<evidence type="ECO:0000256" key="8">
    <source>
        <dbReference type="RuleBase" id="RU003953"/>
    </source>
</evidence>
<feature type="domain" description="HD" evidence="10">
    <location>
        <begin position="246"/>
        <end position="329"/>
    </location>
</feature>
<dbReference type="SUPFAM" id="SSF81301">
    <property type="entry name" value="Nucleotidyltransferase"/>
    <property type="match status" value="1"/>
</dbReference>
<evidence type="ECO:0000256" key="3">
    <source>
        <dbReference type="ARBA" id="ARBA00022694"/>
    </source>
</evidence>
<dbReference type="Pfam" id="PF12627">
    <property type="entry name" value="PolyA_pol_RNAbd"/>
    <property type="match status" value="1"/>
</dbReference>
<evidence type="ECO:0000256" key="7">
    <source>
        <dbReference type="ARBA" id="ARBA00022842"/>
    </source>
</evidence>
<gene>
    <name evidence="12" type="ORF">GETHOR_12870</name>
</gene>
<dbReference type="CDD" id="cd00077">
    <property type="entry name" value="HDc"/>
    <property type="match status" value="1"/>
</dbReference>
<feature type="domain" description="Poly A polymerase head" evidence="9">
    <location>
        <begin position="19"/>
        <end position="143"/>
    </location>
</feature>
<protein>
    <submittedName>
        <fullName evidence="12">HDIG domain-containing protein</fullName>
    </submittedName>
</protein>
<dbReference type="InterPro" id="IPR043519">
    <property type="entry name" value="NT_sf"/>
</dbReference>
<evidence type="ECO:0000259" key="11">
    <source>
        <dbReference type="Pfam" id="PF12627"/>
    </source>
</evidence>
<dbReference type="InterPro" id="IPR050264">
    <property type="entry name" value="Bact_CCA-adding_enz_type3_sf"/>
</dbReference>
<dbReference type="InterPro" id="IPR003607">
    <property type="entry name" value="HD/PDEase_dom"/>
</dbReference>
<keyword evidence="3" id="KW-0819">tRNA processing</keyword>
<dbReference type="Gene3D" id="1.10.246.80">
    <property type="match status" value="1"/>
</dbReference>
<evidence type="ECO:0000256" key="6">
    <source>
        <dbReference type="ARBA" id="ARBA00022741"/>
    </source>
</evidence>
<sequence>MWEPLLRLKAALGPEAELVVVGGAVRDELLGRPHADWDLATKLLPRAVMARAQAAGLRAIPTGLQHGTVTVLLEDRPVEITTFRSDGDYLDGRHPDSVRLGVTLNEDLSRRDFTINAMALPVGGGDLVDPFGGQRDLESRIIRAVGAPLQRFAEDGLRTLRACRFAAQLGFDVEVATLEAISERLAVARKVSVERVCTEFTKLLCGAEPHRGLDLLARTGLLDLWLPELRPMLGCGQNRHHRFDVWTHTLETARLVPAEPGLRWAALLHDVGKPGARALGPDGEIHFHDHERQSLEIAARILGRLKVAQALQKDVLALVRHHGAHPLAEWSDAACRRFLRRLSEDGLDLARWAAFRLADQRAKGMDLAARELDHAAILSRLEALAAASPPLSVKALALDGAALMRLAGRGGGPWLGELQRQLLEAVVEEPALNAPEALAELAKQKLMAGGF</sequence>
<comment type="cofactor">
    <cofactor evidence="1">
        <name>Mg(2+)</name>
        <dbReference type="ChEBI" id="CHEBI:18420"/>
    </cofactor>
</comment>
<dbReference type="EMBL" id="AP027079">
    <property type="protein sequence ID" value="BDU69186.1"/>
    <property type="molecule type" value="Genomic_DNA"/>
</dbReference>
<dbReference type="PANTHER" id="PTHR46173:SF1">
    <property type="entry name" value="CCA TRNA NUCLEOTIDYLTRANSFERASE 1, MITOCHONDRIAL"/>
    <property type="match status" value="1"/>
</dbReference>
<evidence type="ECO:0000256" key="1">
    <source>
        <dbReference type="ARBA" id="ARBA00001946"/>
    </source>
</evidence>
<dbReference type="RefSeq" id="WP_286355815.1">
    <property type="nucleotide sequence ID" value="NZ_AP027079.1"/>
</dbReference>
<dbReference type="NCBIfam" id="TIGR00277">
    <property type="entry name" value="HDIG"/>
    <property type="match status" value="1"/>
</dbReference>
<feature type="domain" description="tRNA nucleotidyltransferase/poly(A) polymerase RNA and SrmB- binding" evidence="11">
    <location>
        <begin position="170"/>
        <end position="231"/>
    </location>
</feature>
<evidence type="ECO:0000256" key="2">
    <source>
        <dbReference type="ARBA" id="ARBA00022679"/>
    </source>
</evidence>
<reference evidence="13" key="1">
    <citation type="journal article" date="2023" name="Int. J. Syst. Evol. Microbiol.">
        <title>Mesoterricola silvestris gen. nov., sp. nov., Mesoterricola sediminis sp. nov., Geothrix oryzae sp. nov., Geothrix edaphica sp. nov., Geothrix rubra sp. nov., and Geothrix limicola sp. nov., six novel members of Acidobacteriota isolated from soils.</title>
        <authorList>
            <person name="Itoh H."/>
            <person name="Sugisawa Y."/>
            <person name="Mise K."/>
            <person name="Xu Z."/>
            <person name="Kuniyasu M."/>
            <person name="Ushijima N."/>
            <person name="Kawano K."/>
            <person name="Kobayashi E."/>
            <person name="Shiratori Y."/>
            <person name="Masuda Y."/>
            <person name="Senoo K."/>
        </authorList>
    </citation>
    <scope>NUCLEOTIDE SEQUENCE [LARGE SCALE GENOMIC DNA]</scope>
    <source>
        <strain evidence="13">Red222</strain>
    </source>
</reference>
<dbReference type="CDD" id="cd05398">
    <property type="entry name" value="NT_ClassII-CCAase"/>
    <property type="match status" value="1"/>
</dbReference>
<evidence type="ECO:0000259" key="9">
    <source>
        <dbReference type="Pfam" id="PF01743"/>
    </source>
</evidence>